<organism evidence="2 3">
    <name type="scientific">Globodera pallida</name>
    <name type="common">Potato cyst nematode worm</name>
    <name type="synonym">Heterodera pallida</name>
    <dbReference type="NCBI Taxonomy" id="36090"/>
    <lineage>
        <taxon>Eukaryota</taxon>
        <taxon>Metazoa</taxon>
        <taxon>Ecdysozoa</taxon>
        <taxon>Nematoda</taxon>
        <taxon>Chromadorea</taxon>
        <taxon>Rhabditida</taxon>
        <taxon>Tylenchina</taxon>
        <taxon>Tylenchomorpha</taxon>
        <taxon>Tylenchoidea</taxon>
        <taxon>Heteroderidae</taxon>
        <taxon>Heteroderinae</taxon>
        <taxon>Globodera</taxon>
    </lineage>
</organism>
<evidence type="ECO:0000313" key="3">
    <source>
        <dbReference type="WBParaSite" id="GPLIN_000218900"/>
    </source>
</evidence>
<accession>A0A183BNK3</accession>
<proteinExistence type="predicted"/>
<protein>
    <submittedName>
        <fullName evidence="3">CABIT domain-containing protein</fullName>
    </submittedName>
</protein>
<evidence type="ECO:0000313" key="2">
    <source>
        <dbReference type="Proteomes" id="UP000050741"/>
    </source>
</evidence>
<dbReference type="Proteomes" id="UP000050741">
    <property type="component" value="Unassembled WGS sequence"/>
</dbReference>
<dbReference type="WBParaSite" id="GPLIN_000218900">
    <property type="protein sequence ID" value="GPLIN_000218900"/>
    <property type="gene ID" value="GPLIN_000218900"/>
</dbReference>
<keyword evidence="2" id="KW-1185">Reference proteome</keyword>
<dbReference type="AlphaFoldDB" id="A0A183BNK3"/>
<name>A0A183BNK3_GLOPA</name>
<evidence type="ECO:0000256" key="1">
    <source>
        <dbReference type="SAM" id="MobiDB-lite"/>
    </source>
</evidence>
<feature type="compositionally biased region" description="Polar residues" evidence="1">
    <location>
        <begin position="228"/>
        <end position="292"/>
    </location>
</feature>
<reference evidence="2" key="1">
    <citation type="submission" date="2014-05" db="EMBL/GenBank/DDBJ databases">
        <title>The genome and life-stage specific transcriptomes of Globodera pallida elucidate key aspects of plant parasitism by a cyst nematode.</title>
        <authorList>
            <person name="Cotton J.A."/>
            <person name="Lilley C.J."/>
            <person name="Jones L.M."/>
            <person name="Kikuchi T."/>
            <person name="Reid A.J."/>
            <person name="Thorpe P."/>
            <person name="Tsai I.J."/>
            <person name="Beasley H."/>
            <person name="Blok V."/>
            <person name="Cock P.J.A."/>
            <person name="Van den Akker S.E."/>
            <person name="Holroyd N."/>
            <person name="Hunt M."/>
            <person name="Mantelin S."/>
            <person name="Naghra H."/>
            <person name="Pain A."/>
            <person name="Palomares-Rius J.E."/>
            <person name="Zarowiecki M."/>
            <person name="Berriman M."/>
            <person name="Jones J.T."/>
            <person name="Urwin P.E."/>
        </authorList>
    </citation>
    <scope>NUCLEOTIDE SEQUENCE [LARGE SCALE GENOMIC DNA]</scope>
    <source>
        <strain evidence="2">Lindley</strain>
    </source>
</reference>
<feature type="compositionally biased region" description="Polar residues" evidence="1">
    <location>
        <begin position="311"/>
        <end position="338"/>
    </location>
</feature>
<reference evidence="3" key="2">
    <citation type="submission" date="2016-06" db="UniProtKB">
        <authorList>
            <consortium name="WormBaseParasite"/>
        </authorList>
    </citation>
    <scope>IDENTIFICATION</scope>
</reference>
<feature type="region of interest" description="Disordered" evidence="1">
    <location>
        <begin position="228"/>
        <end position="355"/>
    </location>
</feature>
<sequence length="379" mass="41832">MNASETTNCGTEMTGVAYVMIDADRISSRIFPAVRMFCVQDEIDVGITRRIIGYCVPLQSYETEFEAAPEPTRLIIPNKAVDNQFVDTFKNYYKFKIRPIFVVPSDANAFQQMSRSAPPQLRDHRILKASAICIRTDMEPILMRRARLSQVSKSLQIKFRLGRNPHLVPLRLPSGAECYLLLDLAEHCRDIYNASKEPEFAHYHFRELQIEDAKTLAAEAAAVAEVSNTNAEVRSSPNSVAECSTTEQRPGTTVAECSTTEQRPGTTVAECSTTEQRPGTSKGTNNDDNMTSPPIKPKLSEVAGGPELNDGLSSRTPEQQRQQSAEENISPTVSSESSAKALEVSLSPVPTPPPALLPFSYAEVVTRPPRRTARRNGSL</sequence>